<evidence type="ECO:0000313" key="1">
    <source>
        <dbReference type="EMBL" id="OGC47184.1"/>
    </source>
</evidence>
<evidence type="ECO:0000313" key="2">
    <source>
        <dbReference type="Proteomes" id="UP000176608"/>
    </source>
</evidence>
<comment type="caution">
    <text evidence="1">The sequence shown here is derived from an EMBL/GenBank/DDBJ whole genome shotgun (WGS) entry which is preliminary data.</text>
</comment>
<evidence type="ECO:0008006" key="3">
    <source>
        <dbReference type="Google" id="ProtNLM"/>
    </source>
</evidence>
<proteinExistence type="predicted"/>
<dbReference type="EMBL" id="MEVA01000016">
    <property type="protein sequence ID" value="OGC47184.1"/>
    <property type="molecule type" value="Genomic_DNA"/>
</dbReference>
<organism evidence="1 2">
    <name type="scientific">candidate division WWE3 bacterium RIFCSPHIGHO2_01_FULL_42_13</name>
    <dbReference type="NCBI Taxonomy" id="1802617"/>
    <lineage>
        <taxon>Bacteria</taxon>
        <taxon>Katanobacteria</taxon>
    </lineage>
</organism>
<reference evidence="1 2" key="1">
    <citation type="journal article" date="2016" name="Nat. Commun.">
        <title>Thousands of microbial genomes shed light on interconnected biogeochemical processes in an aquifer system.</title>
        <authorList>
            <person name="Anantharaman K."/>
            <person name="Brown C.T."/>
            <person name="Hug L.A."/>
            <person name="Sharon I."/>
            <person name="Castelle C.J."/>
            <person name="Probst A.J."/>
            <person name="Thomas B.C."/>
            <person name="Singh A."/>
            <person name="Wilkins M.J."/>
            <person name="Karaoz U."/>
            <person name="Brodie E.L."/>
            <person name="Williams K.H."/>
            <person name="Hubbard S.S."/>
            <person name="Banfield J.F."/>
        </authorList>
    </citation>
    <scope>NUCLEOTIDE SEQUENCE [LARGE SCALE GENOMIC DNA]</scope>
</reference>
<accession>A0A1F4UQG0</accession>
<gene>
    <name evidence="1" type="ORF">A2886_00875</name>
</gene>
<name>A0A1F4UQG0_UNCKA</name>
<dbReference type="STRING" id="1802617.A2886_00875"/>
<protein>
    <recommendedName>
        <fullName evidence="3">Thymidylate kinase-like domain-containing protein</fullName>
    </recommendedName>
</protein>
<dbReference type="SUPFAM" id="SSF52540">
    <property type="entry name" value="P-loop containing nucleoside triphosphate hydrolases"/>
    <property type="match status" value="1"/>
</dbReference>
<dbReference type="AlphaFoldDB" id="A0A1F4UQG0"/>
<dbReference type="Gene3D" id="3.40.50.300">
    <property type="entry name" value="P-loop containing nucleotide triphosphate hydrolases"/>
    <property type="match status" value="1"/>
</dbReference>
<dbReference type="InterPro" id="IPR027417">
    <property type="entry name" value="P-loop_NTPase"/>
</dbReference>
<dbReference type="Proteomes" id="UP000176608">
    <property type="component" value="Unassembled WGS sequence"/>
</dbReference>
<sequence length="197" mass="23082">MIISISGPDGSGKTTLAGRLYKELLSKKRKVIYIHISRYFLLEPLFKAVRKTDSRGYNVKLDYKKRALWEQLLVVTTIIDVWANYLYLRLLSLMRYVVVCDRYFYDRTVGYVLHGFLSERTARIYLKMIPRSDFGFLLMASSQEVLVRETGYVHDKEFHMKLRGIYANLLRNTNLVPLPSSHNVTNLVEKCIKVVYE</sequence>